<name>A0ABS5D0G6_9FLAO</name>
<sequence>MSKQLIELTTHNGPIIIGIAGIATIEPSDEGAKITLLIARSSDLYPKAIYTTETYEEVKSKLEL</sequence>
<dbReference type="EMBL" id="JAGPXB010000001">
    <property type="protein sequence ID" value="MBQ0907515.1"/>
    <property type="molecule type" value="Genomic_DNA"/>
</dbReference>
<keyword evidence="2" id="KW-1185">Reference proteome</keyword>
<evidence type="ECO:0000313" key="2">
    <source>
        <dbReference type="Proteomes" id="UP000679008"/>
    </source>
</evidence>
<dbReference type="RefSeq" id="WP_210788061.1">
    <property type="nucleotide sequence ID" value="NZ_JAGPXB010000001.1"/>
</dbReference>
<comment type="caution">
    <text evidence="1">The sequence shown here is derived from an EMBL/GenBank/DDBJ whole genome shotgun (WGS) entry which is preliminary data.</text>
</comment>
<gene>
    <name evidence="1" type="ORF">KBJ98_02235</name>
</gene>
<accession>A0ABS5D0G6</accession>
<proteinExistence type="predicted"/>
<reference evidence="1 2" key="1">
    <citation type="submission" date="2021-04" db="EMBL/GenBank/DDBJ databases">
        <title>Description of novel Flavobacterium sp. F-328.</title>
        <authorList>
            <person name="Saticioglu I.B."/>
        </authorList>
    </citation>
    <scope>NUCLEOTIDE SEQUENCE [LARGE SCALE GENOMIC DNA]</scope>
    <source>
        <strain evidence="1 2">F-328</strain>
    </source>
</reference>
<organism evidence="1 2">
    <name type="scientific">Flavobacterium erciyesense</name>
    <dbReference type="NCBI Taxonomy" id="2825842"/>
    <lineage>
        <taxon>Bacteria</taxon>
        <taxon>Pseudomonadati</taxon>
        <taxon>Bacteroidota</taxon>
        <taxon>Flavobacteriia</taxon>
        <taxon>Flavobacteriales</taxon>
        <taxon>Flavobacteriaceae</taxon>
        <taxon>Flavobacterium</taxon>
    </lineage>
</organism>
<protein>
    <submittedName>
        <fullName evidence="1">Uncharacterized protein</fullName>
    </submittedName>
</protein>
<dbReference type="Proteomes" id="UP000679008">
    <property type="component" value="Unassembled WGS sequence"/>
</dbReference>
<evidence type="ECO:0000313" key="1">
    <source>
        <dbReference type="EMBL" id="MBQ0907515.1"/>
    </source>
</evidence>